<organism evidence="1">
    <name type="scientific">uncultured Thiotrichaceae bacterium</name>
    <dbReference type="NCBI Taxonomy" id="298394"/>
    <lineage>
        <taxon>Bacteria</taxon>
        <taxon>Pseudomonadati</taxon>
        <taxon>Pseudomonadota</taxon>
        <taxon>Gammaproteobacteria</taxon>
        <taxon>Thiotrichales</taxon>
        <taxon>Thiotrichaceae</taxon>
        <taxon>environmental samples</taxon>
    </lineage>
</organism>
<reference evidence="1" key="1">
    <citation type="submission" date="2020-01" db="EMBL/GenBank/DDBJ databases">
        <authorList>
            <person name="Meier V. D."/>
            <person name="Meier V D."/>
        </authorList>
    </citation>
    <scope>NUCLEOTIDE SEQUENCE</scope>
    <source>
        <strain evidence="1">HLG_WM_MAG_09</strain>
    </source>
</reference>
<sequence>MTNDHTNISDLTAALYTKPDLPLKFYLDGAAINPGYHITEIRHAAINSLDCGRNSDSEQWNEVTIQLLDGSAQSSEGHMSGSKFLAIVGTAVKSLSIDTAPYLFFEFALGNGPLRKLNIESIERTKDEISVSLGSETAVCKPFQRMADANTAKSLSGIGALVADEACCSGGSTQAAKSCCG</sequence>
<protein>
    <submittedName>
        <fullName evidence="1">Uncharacterized protein</fullName>
    </submittedName>
</protein>
<evidence type="ECO:0000313" key="1">
    <source>
        <dbReference type="EMBL" id="CAA6824594.1"/>
    </source>
</evidence>
<dbReference type="InterPro" id="IPR045534">
    <property type="entry name" value="DUF6428"/>
</dbReference>
<gene>
    <name evidence="1" type="ORF">HELGO_WM17384</name>
</gene>
<dbReference type="AlphaFoldDB" id="A0A6S6TYQ0"/>
<dbReference type="Pfam" id="PF20001">
    <property type="entry name" value="DUF6428"/>
    <property type="match status" value="1"/>
</dbReference>
<dbReference type="EMBL" id="CACVAT010000393">
    <property type="protein sequence ID" value="CAA6824594.1"/>
    <property type="molecule type" value="Genomic_DNA"/>
</dbReference>
<name>A0A6S6TYQ0_9GAMM</name>
<accession>A0A6S6TYQ0</accession>
<proteinExistence type="predicted"/>